<dbReference type="InterPro" id="IPR035897">
    <property type="entry name" value="Toll_tir_struct_dom_sf"/>
</dbReference>
<dbReference type="Proteomes" id="UP001652623">
    <property type="component" value="Chromosome 8"/>
</dbReference>
<keyword evidence="3" id="KW-0677">Repeat</keyword>
<dbReference type="InterPro" id="IPR044974">
    <property type="entry name" value="Disease_R_plants"/>
</dbReference>
<dbReference type="RefSeq" id="XP_048325943.2">
    <property type="nucleotide sequence ID" value="XM_048469986.2"/>
</dbReference>
<dbReference type="Gene3D" id="3.40.50.10140">
    <property type="entry name" value="Toll/interleukin-1 receptor homology (TIR) domain"/>
    <property type="match status" value="1"/>
</dbReference>
<keyword evidence="5" id="KW-0611">Plant defense</keyword>
<evidence type="ECO:0000256" key="4">
    <source>
        <dbReference type="ARBA" id="ARBA00022801"/>
    </source>
</evidence>
<dbReference type="Gene3D" id="3.40.50.300">
    <property type="entry name" value="P-loop containing nucleotide triphosphate hydrolases"/>
    <property type="match status" value="1"/>
</dbReference>
<dbReference type="InterPro" id="IPR000157">
    <property type="entry name" value="TIR_dom"/>
</dbReference>
<evidence type="ECO:0000256" key="2">
    <source>
        <dbReference type="ARBA" id="ARBA00022614"/>
    </source>
</evidence>
<dbReference type="InterPro" id="IPR045344">
    <property type="entry name" value="C-JID"/>
</dbReference>
<dbReference type="GeneID" id="107412830"/>
<dbReference type="InterPro" id="IPR027417">
    <property type="entry name" value="P-loop_NTPase"/>
</dbReference>
<dbReference type="PANTHER" id="PTHR11017">
    <property type="entry name" value="LEUCINE-RICH REPEAT-CONTAINING PROTEIN"/>
    <property type="match status" value="1"/>
</dbReference>
<evidence type="ECO:0000256" key="1">
    <source>
        <dbReference type="ARBA" id="ARBA00011982"/>
    </source>
</evidence>
<organism evidence="9 10">
    <name type="scientific">Ziziphus jujuba</name>
    <name type="common">Chinese jujube</name>
    <name type="synonym">Ziziphus sativa</name>
    <dbReference type="NCBI Taxonomy" id="326968"/>
    <lineage>
        <taxon>Eukaryota</taxon>
        <taxon>Viridiplantae</taxon>
        <taxon>Streptophyta</taxon>
        <taxon>Embryophyta</taxon>
        <taxon>Tracheophyta</taxon>
        <taxon>Spermatophyta</taxon>
        <taxon>Magnoliopsida</taxon>
        <taxon>eudicotyledons</taxon>
        <taxon>Gunneridae</taxon>
        <taxon>Pentapetalae</taxon>
        <taxon>rosids</taxon>
        <taxon>fabids</taxon>
        <taxon>Rosales</taxon>
        <taxon>Rhamnaceae</taxon>
        <taxon>Paliureae</taxon>
        <taxon>Ziziphus</taxon>
    </lineage>
</organism>
<dbReference type="InterPro" id="IPR032675">
    <property type="entry name" value="LRR_dom_sf"/>
</dbReference>
<keyword evidence="2" id="KW-0433">Leucine-rich repeat</keyword>
<dbReference type="SUPFAM" id="SSF52540">
    <property type="entry name" value="P-loop containing nucleoside triphosphate hydrolases"/>
    <property type="match status" value="1"/>
</dbReference>
<dbReference type="Gene3D" id="1.10.8.430">
    <property type="entry name" value="Helical domain of apoptotic protease-activating factors"/>
    <property type="match status" value="1"/>
</dbReference>
<dbReference type="Pfam" id="PF20160">
    <property type="entry name" value="C-JID"/>
    <property type="match status" value="1"/>
</dbReference>
<dbReference type="SUPFAM" id="SSF52200">
    <property type="entry name" value="Toll/Interleukin receptor TIR domain"/>
    <property type="match status" value="1"/>
</dbReference>
<dbReference type="Gene3D" id="3.80.10.10">
    <property type="entry name" value="Ribonuclease Inhibitor"/>
    <property type="match status" value="3"/>
</dbReference>
<reference evidence="10" key="1">
    <citation type="submission" date="2025-08" db="UniProtKB">
        <authorList>
            <consortium name="RefSeq"/>
        </authorList>
    </citation>
    <scope>IDENTIFICATION</scope>
    <source>
        <tissue evidence="10">Seedling</tissue>
    </source>
</reference>
<keyword evidence="6" id="KW-0520">NAD</keyword>
<dbReference type="PANTHER" id="PTHR11017:SF479">
    <property type="entry name" value="DISEASE RESISTANCE PROTEIN (TIR-NBS-LRR CLASS) FAMILY"/>
    <property type="match status" value="1"/>
</dbReference>
<dbReference type="PROSITE" id="PS50104">
    <property type="entry name" value="TIR"/>
    <property type="match status" value="1"/>
</dbReference>
<dbReference type="SMART" id="SM00255">
    <property type="entry name" value="TIR"/>
    <property type="match status" value="1"/>
</dbReference>
<evidence type="ECO:0000256" key="7">
    <source>
        <dbReference type="ARBA" id="ARBA00047304"/>
    </source>
</evidence>
<dbReference type="InterPro" id="IPR058192">
    <property type="entry name" value="WHD_ROQ1-like"/>
</dbReference>
<dbReference type="SUPFAM" id="SSF52058">
    <property type="entry name" value="L domain-like"/>
    <property type="match status" value="2"/>
</dbReference>
<comment type="catalytic activity">
    <reaction evidence="7">
        <text>NAD(+) + H2O = ADP-D-ribose + nicotinamide + H(+)</text>
        <dbReference type="Rhea" id="RHEA:16301"/>
        <dbReference type="ChEBI" id="CHEBI:15377"/>
        <dbReference type="ChEBI" id="CHEBI:15378"/>
        <dbReference type="ChEBI" id="CHEBI:17154"/>
        <dbReference type="ChEBI" id="CHEBI:57540"/>
        <dbReference type="ChEBI" id="CHEBI:57967"/>
        <dbReference type="EC" id="3.2.2.6"/>
    </reaction>
    <physiologicalReaction direction="left-to-right" evidence="7">
        <dbReference type="Rhea" id="RHEA:16302"/>
    </physiologicalReaction>
</comment>
<protein>
    <recommendedName>
        <fullName evidence="1">ADP-ribosyl cyclase/cyclic ADP-ribose hydrolase</fullName>
        <ecNumber evidence="1">3.2.2.6</ecNumber>
    </recommendedName>
</protein>
<dbReference type="InterPro" id="IPR042197">
    <property type="entry name" value="Apaf_helical"/>
</dbReference>
<dbReference type="InterPro" id="IPR036390">
    <property type="entry name" value="WH_DNA-bd_sf"/>
</dbReference>
<evidence type="ECO:0000256" key="5">
    <source>
        <dbReference type="ARBA" id="ARBA00022821"/>
    </source>
</evidence>
<evidence type="ECO:0000256" key="6">
    <source>
        <dbReference type="ARBA" id="ARBA00023027"/>
    </source>
</evidence>
<keyword evidence="4" id="KW-0378">Hydrolase</keyword>
<accession>A0ABM3ID83</accession>
<evidence type="ECO:0000259" key="8">
    <source>
        <dbReference type="PROSITE" id="PS50104"/>
    </source>
</evidence>
<dbReference type="InterPro" id="IPR002182">
    <property type="entry name" value="NB-ARC"/>
</dbReference>
<evidence type="ECO:0000313" key="9">
    <source>
        <dbReference type="Proteomes" id="UP001652623"/>
    </source>
</evidence>
<dbReference type="Pfam" id="PF01582">
    <property type="entry name" value="TIR"/>
    <property type="match status" value="1"/>
</dbReference>
<dbReference type="InterPro" id="IPR011713">
    <property type="entry name" value="Leu-rich_rpt_3"/>
</dbReference>
<dbReference type="PRINTS" id="PR00364">
    <property type="entry name" value="DISEASERSIST"/>
</dbReference>
<dbReference type="Pfam" id="PF07725">
    <property type="entry name" value="LRR_3"/>
    <property type="match status" value="1"/>
</dbReference>
<dbReference type="SUPFAM" id="SSF46785">
    <property type="entry name" value="Winged helix' DNA-binding domain"/>
    <property type="match status" value="1"/>
</dbReference>
<keyword evidence="9" id="KW-1185">Reference proteome</keyword>
<proteinExistence type="predicted"/>
<sequence>MASSSSSSSSHPSLPMASQEKYDVFLSFRGEDTRQNLTSHLYAALDRKKICTYMDHKLERGDEISPALVKAIQESKLSVIIFSKNYANSSWCLNELLHILQCRRNNGQFVIPVFYHVDPTHVRKQEESFAEAFAQLEARFKGTNMDLVKQWRAALEEATNLCGWDSEVTKPDSRLVETIVEDVLWKLDLVSPSDYHLECLVGIDKRYQQIKSLLCIGSPDVRIVGLLGMGGIGKTTIAGVLFQLLSSQFESSYFLKDVREKSAKGELDYSRKELLSELLEGENLNMSNSYILPPFVRKRLKRKRVLVVFDDVDKLSQFKSLVQEPDQFGCGSRIIVTTRDERVLRNINAHIHKVEQLNSDEALQLFHLNAFRTCSPITDYSKLSQGVVNCAKGIPLALEVLGSLLDGKSKEEWESQLSKLKITPNRDIHNVLKISYETLDDREKDLFLDIACFFKGEDISNVQKILDGCGFCVDIEISTLKDKSLIAVYNDRLEMHDLYKRWLGKLFVNNVLKSLEIVLGCGLLRIVRDKHISSILDTLHIGILICLFLVVECIQGKEAVEGIFLDVSDIREVELNPMTFSNMRHLRLLKIYNHKTGRRMECKVCLPQGLEHLPDNLRYLFWEGYPLKSLPSKFCPEKLVELCMTHSQLEQLWDGVQNIGNLRKIDLSYSVHLTQIPNLSMASNLESINFEKCTSLLELPSYFQYLNKVTYLNLRCCSNLQILSEIPQDTEYLDLYGTAIEELPLSSSYLYKLVHLDLGKSAALKNFPGSTFMPFSQYLSDFGGIYIRALPSSIKHLTSLINLHFYSETFDSTKDLFSAFSYDDVWDFEEEECDDDIWDFEEEYIWDFEEEECYDDIWDFEEEDIWDFEEEERYDDIWDFEEEEWAFEEEERCDDIWDFEEEEWDFEKEERYDNIWDFEEEEHYDDIWDFEEKYIWDFEEEERCDDIWYFEVAERCPYIVEIEIESPSPSESELPEDSPSVFSDDDISDFGSSKFDESNKCKLYNLGWFPTSRRLKLWRLPLRDGWFSVCNLNLSCCTKLQIPESLGCLSSLQILNLSGSNIERIPTSIKQLCKLYSLDIRNCKSLKSLPDELPWFLQHLEASGCTSLEKVPSLGACLKRGWDQIKKVQEIKPSEDFIFFNCPKLDQNAKNNIMDDAQLRILRVATLAKEIGPVVHVEYFQPYRASICCPGSEIPRWFKYQTQGSDIDLNLEYWSVTDLLGFAVCAVIEFDECFTHEKNRLSRSSLCESHFFKAIINNNNNGDESYALDYIESDGEFCSRVAEDNIRLEKSSYLFQWYHCLKIYSHTTIKINFNLNPTWIEGDPIGFFKVKKYGIRPLYAQDAKNVFNQHVGGPSTSQANTASVTVTSYDDDDKFQSHSKRLRTSRNQLL</sequence>
<feature type="domain" description="TIR" evidence="8">
    <location>
        <begin position="20"/>
        <end position="187"/>
    </location>
</feature>
<evidence type="ECO:0000256" key="3">
    <source>
        <dbReference type="ARBA" id="ARBA00022737"/>
    </source>
</evidence>
<name>A0ABM3ID83_ZIZJJ</name>
<dbReference type="Pfam" id="PF23282">
    <property type="entry name" value="WHD_ROQ1"/>
    <property type="match status" value="1"/>
</dbReference>
<dbReference type="Pfam" id="PF00931">
    <property type="entry name" value="NB-ARC"/>
    <property type="match status" value="1"/>
</dbReference>
<gene>
    <name evidence="10" type="primary">LOC107412830</name>
</gene>
<dbReference type="EC" id="3.2.2.6" evidence="1"/>
<evidence type="ECO:0000313" key="10">
    <source>
        <dbReference type="RefSeq" id="XP_048325943.2"/>
    </source>
</evidence>